<evidence type="ECO:0000259" key="7">
    <source>
        <dbReference type="Pfam" id="PF00551"/>
    </source>
</evidence>
<feature type="binding site" evidence="6">
    <location>
        <begin position="12"/>
        <end position="14"/>
    </location>
    <ligand>
        <name>N(1)-(5-phospho-beta-D-ribosyl)glycinamide</name>
        <dbReference type="ChEBI" id="CHEBI:143788"/>
    </ligand>
</feature>
<evidence type="ECO:0000256" key="2">
    <source>
        <dbReference type="ARBA" id="ARBA00022679"/>
    </source>
</evidence>
<feature type="binding site" evidence="6">
    <location>
        <position position="66"/>
    </location>
    <ligand>
        <name>(6R)-10-formyltetrahydrofolate</name>
        <dbReference type="ChEBI" id="CHEBI:195366"/>
    </ligand>
</feature>
<dbReference type="SUPFAM" id="SSF53328">
    <property type="entry name" value="Formyltransferase"/>
    <property type="match status" value="1"/>
</dbReference>
<reference evidence="8" key="1">
    <citation type="journal article" date="2021" name="PeerJ">
        <title>Extensive microbial diversity within the chicken gut microbiome revealed by metagenomics and culture.</title>
        <authorList>
            <person name="Gilroy R."/>
            <person name="Ravi A."/>
            <person name="Getino M."/>
            <person name="Pursley I."/>
            <person name="Horton D.L."/>
            <person name="Alikhan N.F."/>
            <person name="Baker D."/>
            <person name="Gharbi K."/>
            <person name="Hall N."/>
            <person name="Watson M."/>
            <person name="Adriaenssens E.M."/>
            <person name="Foster-Nyarko E."/>
            <person name="Jarju S."/>
            <person name="Secka A."/>
            <person name="Antonio M."/>
            <person name="Oren A."/>
            <person name="Chaudhuri R.R."/>
            <person name="La Ragione R."/>
            <person name="Hildebrand F."/>
            <person name="Pallen M.J."/>
        </authorList>
    </citation>
    <scope>NUCLEOTIDE SEQUENCE</scope>
    <source>
        <strain evidence="8">CHK187-11901</strain>
    </source>
</reference>
<dbReference type="PANTHER" id="PTHR43369">
    <property type="entry name" value="PHOSPHORIBOSYLGLYCINAMIDE FORMYLTRANSFERASE"/>
    <property type="match status" value="1"/>
</dbReference>
<accession>A0A9D2NRM7</accession>
<evidence type="ECO:0000256" key="3">
    <source>
        <dbReference type="ARBA" id="ARBA00022755"/>
    </source>
</evidence>
<sequence>MVKTAIFASGSGTNFENLVLRMQDGTIPNAVCELLVVDKENAKARERAERLGIEQIYVNPKAYAGKKEYEQEVRRHLEAKGVQLIILAGYMRFIGEELLTHYPRRIINIHPAYLPAFPGAHGIRDAYEAKVPETGVTVHYVDEGIDTGDIIAQRKLAIDPAWSLETLETHVHALEYELFPQVVKQLCEEIEEGKS</sequence>
<dbReference type="InterPro" id="IPR002376">
    <property type="entry name" value="Formyl_transf_N"/>
</dbReference>
<organism evidence="8 9">
    <name type="scientific">Candidatus Merdibacter merdavium</name>
    <dbReference type="NCBI Taxonomy" id="2838692"/>
    <lineage>
        <taxon>Bacteria</taxon>
        <taxon>Bacillati</taxon>
        <taxon>Bacillota</taxon>
        <taxon>Erysipelotrichia</taxon>
        <taxon>Erysipelotrichales</taxon>
        <taxon>Erysipelotrichaceae</taxon>
        <taxon>Merdibacter</taxon>
    </lineage>
</organism>
<dbReference type="EC" id="2.1.2.2" evidence="6"/>
<dbReference type="AlphaFoldDB" id="A0A9D2NRM7"/>
<dbReference type="HAMAP" id="MF_01930">
    <property type="entry name" value="PurN"/>
    <property type="match status" value="1"/>
</dbReference>
<keyword evidence="2 6" id="KW-0808">Transferase</keyword>
<evidence type="ECO:0000313" key="9">
    <source>
        <dbReference type="Proteomes" id="UP000823896"/>
    </source>
</evidence>
<dbReference type="GO" id="GO:0004644">
    <property type="term" value="F:phosphoribosylglycinamide formyltransferase activity"/>
    <property type="evidence" value="ECO:0007669"/>
    <property type="project" value="UniProtKB-UniRule"/>
</dbReference>
<comment type="caution">
    <text evidence="8">The sequence shown here is derived from an EMBL/GenBank/DDBJ whole genome shotgun (WGS) entry which is preliminary data.</text>
</comment>
<feature type="active site" description="Proton donor" evidence="6">
    <location>
        <position position="110"/>
    </location>
</feature>
<comment type="catalytic activity">
    <reaction evidence="5 6">
        <text>N(1)-(5-phospho-beta-D-ribosyl)glycinamide + (6R)-10-formyltetrahydrofolate = N(2)-formyl-N(1)-(5-phospho-beta-D-ribosyl)glycinamide + (6S)-5,6,7,8-tetrahydrofolate + H(+)</text>
        <dbReference type="Rhea" id="RHEA:15053"/>
        <dbReference type="ChEBI" id="CHEBI:15378"/>
        <dbReference type="ChEBI" id="CHEBI:57453"/>
        <dbReference type="ChEBI" id="CHEBI:143788"/>
        <dbReference type="ChEBI" id="CHEBI:147286"/>
        <dbReference type="ChEBI" id="CHEBI:195366"/>
        <dbReference type="EC" id="2.1.2.2"/>
    </reaction>
</comment>
<protein>
    <recommendedName>
        <fullName evidence="6">Phosphoribosylglycinamide formyltransferase</fullName>
        <ecNumber evidence="6">2.1.2.2</ecNumber>
    </recommendedName>
    <alternativeName>
        <fullName evidence="6">5'-phosphoribosylglycinamide transformylase</fullName>
    </alternativeName>
    <alternativeName>
        <fullName evidence="6">GAR transformylase</fullName>
        <shortName evidence="6">GART</shortName>
    </alternativeName>
</protein>
<feature type="domain" description="Formyl transferase N-terminal" evidence="7">
    <location>
        <begin position="3"/>
        <end position="183"/>
    </location>
</feature>
<gene>
    <name evidence="6 8" type="primary">purN</name>
    <name evidence="8" type="ORF">H9702_06065</name>
</gene>
<dbReference type="Proteomes" id="UP000823896">
    <property type="component" value="Unassembled WGS sequence"/>
</dbReference>
<reference evidence="8" key="2">
    <citation type="submission" date="2021-04" db="EMBL/GenBank/DDBJ databases">
        <authorList>
            <person name="Gilroy R."/>
        </authorList>
    </citation>
    <scope>NUCLEOTIDE SEQUENCE</scope>
    <source>
        <strain evidence="8">CHK187-11901</strain>
    </source>
</reference>
<comment type="caution">
    <text evidence="6">Lacks conserved residue(s) required for the propagation of feature annotation.</text>
</comment>
<feature type="site" description="Raises pKa of active site His" evidence="6">
    <location>
        <position position="146"/>
    </location>
</feature>
<dbReference type="InterPro" id="IPR001555">
    <property type="entry name" value="GART_AS"/>
</dbReference>
<keyword evidence="3 6" id="KW-0658">Purine biosynthesis</keyword>
<evidence type="ECO:0000313" key="8">
    <source>
        <dbReference type="EMBL" id="HJC36679.1"/>
    </source>
</evidence>
<name>A0A9D2NRM7_9FIRM</name>
<evidence type="ECO:0000256" key="1">
    <source>
        <dbReference type="ARBA" id="ARBA00005054"/>
    </source>
</evidence>
<dbReference type="PANTHER" id="PTHR43369:SF2">
    <property type="entry name" value="PHOSPHORIBOSYLGLYCINAMIDE FORMYLTRANSFERASE"/>
    <property type="match status" value="1"/>
</dbReference>
<dbReference type="NCBIfam" id="TIGR00639">
    <property type="entry name" value="PurN"/>
    <property type="match status" value="1"/>
</dbReference>
<dbReference type="InterPro" id="IPR004607">
    <property type="entry name" value="GART"/>
</dbReference>
<dbReference type="PROSITE" id="PS00373">
    <property type="entry name" value="GART"/>
    <property type="match status" value="1"/>
</dbReference>
<evidence type="ECO:0000256" key="6">
    <source>
        <dbReference type="HAMAP-Rule" id="MF_01930"/>
    </source>
</evidence>
<dbReference type="Gene3D" id="3.40.50.170">
    <property type="entry name" value="Formyl transferase, N-terminal domain"/>
    <property type="match status" value="1"/>
</dbReference>
<dbReference type="EMBL" id="DWWM01000041">
    <property type="protein sequence ID" value="HJC36679.1"/>
    <property type="molecule type" value="Genomic_DNA"/>
</dbReference>
<comment type="function">
    <text evidence="6">Catalyzes the transfer of a formyl group from 10-formyltetrahydrofolate to 5-phospho-ribosyl-glycinamide (GAR), producing 5-phospho-ribosyl-N-formylglycinamide (FGAR) and tetrahydrofolate.</text>
</comment>
<dbReference type="GO" id="GO:0006189">
    <property type="term" value="P:'de novo' IMP biosynthetic process"/>
    <property type="evidence" value="ECO:0007669"/>
    <property type="project" value="UniProtKB-UniRule"/>
</dbReference>
<evidence type="ECO:0000256" key="5">
    <source>
        <dbReference type="ARBA" id="ARBA00047664"/>
    </source>
</evidence>
<feature type="binding site" evidence="6">
    <location>
        <position position="108"/>
    </location>
    <ligand>
        <name>(6R)-10-formyltetrahydrofolate</name>
        <dbReference type="ChEBI" id="CHEBI:195366"/>
    </ligand>
</feature>
<dbReference type="InterPro" id="IPR036477">
    <property type="entry name" value="Formyl_transf_N_sf"/>
</dbReference>
<dbReference type="CDD" id="cd08645">
    <property type="entry name" value="FMT_core_GART"/>
    <property type="match status" value="1"/>
</dbReference>
<dbReference type="GO" id="GO:0005829">
    <property type="term" value="C:cytosol"/>
    <property type="evidence" value="ECO:0007669"/>
    <property type="project" value="TreeGrafter"/>
</dbReference>
<comment type="pathway">
    <text evidence="1 6">Purine metabolism; IMP biosynthesis via de novo pathway; N(2)-formyl-N(1)-(5-phospho-D-ribosyl)glycinamide from N(1)-(5-phospho-D-ribosyl)glycinamide (10-formyl THF route): step 1/1.</text>
</comment>
<dbReference type="Pfam" id="PF00551">
    <property type="entry name" value="Formyl_trans_N"/>
    <property type="match status" value="1"/>
</dbReference>
<evidence type="ECO:0000256" key="4">
    <source>
        <dbReference type="ARBA" id="ARBA00038440"/>
    </source>
</evidence>
<proteinExistence type="inferred from homology"/>
<comment type="similarity">
    <text evidence="4 6">Belongs to the GART family.</text>
</comment>